<keyword evidence="5" id="KW-0235">DNA replication</keyword>
<dbReference type="PANTHER" id="PTHR11669">
    <property type="entry name" value="REPLICATION FACTOR C / DNA POLYMERASE III GAMMA-TAU SUBUNIT"/>
    <property type="match status" value="1"/>
</dbReference>
<evidence type="ECO:0000256" key="7">
    <source>
        <dbReference type="ARBA" id="ARBA00022741"/>
    </source>
</evidence>
<evidence type="ECO:0000313" key="14">
    <source>
        <dbReference type="EMBL" id="HIS65490.1"/>
    </source>
</evidence>
<keyword evidence="10" id="KW-0239">DNA-directed DNA polymerase</keyword>
<keyword evidence="4 14" id="KW-0548">Nucleotidyltransferase</keyword>
<evidence type="ECO:0000256" key="1">
    <source>
        <dbReference type="ARBA" id="ARBA00006360"/>
    </source>
</evidence>
<dbReference type="EC" id="2.7.7.7" evidence="2"/>
<dbReference type="GO" id="GO:0009360">
    <property type="term" value="C:DNA polymerase III complex"/>
    <property type="evidence" value="ECO:0007669"/>
    <property type="project" value="InterPro"/>
</dbReference>
<dbReference type="Gene3D" id="1.10.8.60">
    <property type="match status" value="1"/>
</dbReference>
<dbReference type="Gene3D" id="1.20.272.10">
    <property type="match status" value="1"/>
</dbReference>
<feature type="region of interest" description="Disordered" evidence="12">
    <location>
        <begin position="395"/>
        <end position="424"/>
    </location>
</feature>
<dbReference type="GO" id="GO:0046872">
    <property type="term" value="F:metal ion binding"/>
    <property type="evidence" value="ECO:0007669"/>
    <property type="project" value="UniProtKB-KW"/>
</dbReference>
<dbReference type="Pfam" id="PF13177">
    <property type="entry name" value="DNA_pol3_delta2"/>
    <property type="match status" value="1"/>
</dbReference>
<keyword evidence="9" id="KW-0067">ATP-binding</keyword>
<evidence type="ECO:0000256" key="11">
    <source>
        <dbReference type="ARBA" id="ARBA00049244"/>
    </source>
</evidence>
<dbReference type="EMBL" id="DVJJ01000139">
    <property type="protein sequence ID" value="HIS65490.1"/>
    <property type="molecule type" value="Genomic_DNA"/>
</dbReference>
<evidence type="ECO:0000256" key="3">
    <source>
        <dbReference type="ARBA" id="ARBA00022679"/>
    </source>
</evidence>
<keyword evidence="3 14" id="KW-0808">Transferase</keyword>
<dbReference type="InterPro" id="IPR003593">
    <property type="entry name" value="AAA+_ATPase"/>
</dbReference>
<dbReference type="CDD" id="cd18137">
    <property type="entry name" value="HLD_clamp_pol_III_gamma_tau"/>
    <property type="match status" value="1"/>
</dbReference>
<dbReference type="AlphaFoldDB" id="A0A9D1FB36"/>
<feature type="domain" description="AAA+ ATPase" evidence="13">
    <location>
        <begin position="36"/>
        <end position="184"/>
    </location>
</feature>
<evidence type="ECO:0000256" key="5">
    <source>
        <dbReference type="ARBA" id="ARBA00022705"/>
    </source>
</evidence>
<dbReference type="Pfam" id="PF22608">
    <property type="entry name" value="DNAX_ATPase_lid"/>
    <property type="match status" value="1"/>
</dbReference>
<feature type="compositionally biased region" description="Pro residues" evidence="12">
    <location>
        <begin position="401"/>
        <end position="416"/>
    </location>
</feature>
<accession>A0A9D1FB36</accession>
<evidence type="ECO:0000256" key="10">
    <source>
        <dbReference type="ARBA" id="ARBA00022932"/>
    </source>
</evidence>
<evidence type="ECO:0000256" key="12">
    <source>
        <dbReference type="SAM" id="MobiDB-lite"/>
    </source>
</evidence>
<comment type="catalytic activity">
    <reaction evidence="11">
        <text>DNA(n) + a 2'-deoxyribonucleoside 5'-triphosphate = DNA(n+1) + diphosphate</text>
        <dbReference type="Rhea" id="RHEA:22508"/>
        <dbReference type="Rhea" id="RHEA-COMP:17339"/>
        <dbReference type="Rhea" id="RHEA-COMP:17340"/>
        <dbReference type="ChEBI" id="CHEBI:33019"/>
        <dbReference type="ChEBI" id="CHEBI:61560"/>
        <dbReference type="ChEBI" id="CHEBI:173112"/>
        <dbReference type="EC" id="2.7.7.7"/>
    </reaction>
</comment>
<keyword evidence="6" id="KW-0479">Metal-binding</keyword>
<dbReference type="InterPro" id="IPR022754">
    <property type="entry name" value="DNA_pol_III_gamma-3"/>
</dbReference>
<dbReference type="GO" id="GO:0005524">
    <property type="term" value="F:ATP binding"/>
    <property type="evidence" value="ECO:0007669"/>
    <property type="project" value="UniProtKB-KW"/>
</dbReference>
<sequence length="533" mass="57641">MYQALYRKYRPQTFDDVVGQRSITETLKNQLITGRLSHAYLFTGTRGTGKTSCAKILAKAVNCENLQDGNPCNCCAACRSIDSGGCMDVLEIDAASNNGVDNVRTLREDAVYTPSEVRRRVYIIDEVHMLSMAAFNALLKIIEEPPEHLVFILATTELHKVPATILSRCQRYSFRRLLPEDIGGRLNYVAYQEGIAIEPEAVSLLARLADGGLRDGLSLLDQCASATAGTLTAEGVYQCLGLAGDRKTAALMEAIARGDTPTALEIFSDLYAGGKDVAAMNGELSSLARDLLILKTAPRSGMSMLSGVCTDQELAGLQELLSAGALLRITNRLQETAAGFARSADRRLDMELCLVELCAPELQMDVQSLNARLSKLEEAVSSGKMVVQAVAAPQQSAPAQPVQPQPMQPQQTPPMQQPQQMPNGGELPVGFWTDLMQTVLPQVQPGHRSFLSRQVKPQLQGDTLLLLADSGFGKQVLDQPAYLQAIRERAAALLGRPVAVKLAVQGPGSVDGADGFGRIADFGRQHPDIFEFK</sequence>
<dbReference type="SUPFAM" id="SSF52540">
    <property type="entry name" value="P-loop containing nucleoside triphosphate hydrolases"/>
    <property type="match status" value="1"/>
</dbReference>
<dbReference type="PRINTS" id="PR00300">
    <property type="entry name" value="CLPPROTEASEA"/>
</dbReference>
<reference evidence="14" key="2">
    <citation type="journal article" date="2021" name="PeerJ">
        <title>Extensive microbial diversity within the chicken gut microbiome revealed by metagenomics and culture.</title>
        <authorList>
            <person name="Gilroy R."/>
            <person name="Ravi A."/>
            <person name="Getino M."/>
            <person name="Pursley I."/>
            <person name="Horton D.L."/>
            <person name="Alikhan N.F."/>
            <person name="Baker D."/>
            <person name="Gharbi K."/>
            <person name="Hall N."/>
            <person name="Watson M."/>
            <person name="Adriaenssens E.M."/>
            <person name="Foster-Nyarko E."/>
            <person name="Jarju S."/>
            <person name="Secka A."/>
            <person name="Antonio M."/>
            <person name="Oren A."/>
            <person name="Chaudhuri R.R."/>
            <person name="La Ragione R."/>
            <person name="Hildebrand F."/>
            <person name="Pallen M.J."/>
        </authorList>
    </citation>
    <scope>NUCLEOTIDE SEQUENCE</scope>
    <source>
        <strain evidence="14">ChiBcec16-1751</strain>
    </source>
</reference>
<gene>
    <name evidence="14" type="primary">dnaX</name>
    <name evidence="14" type="ORF">IAA83_09000</name>
</gene>
<evidence type="ECO:0000259" key="13">
    <source>
        <dbReference type="SMART" id="SM00382"/>
    </source>
</evidence>
<dbReference type="SUPFAM" id="SSF48019">
    <property type="entry name" value="post-AAA+ oligomerization domain-like"/>
    <property type="match status" value="1"/>
</dbReference>
<dbReference type="Gene3D" id="3.40.50.300">
    <property type="entry name" value="P-loop containing nucleotide triphosphate hydrolases"/>
    <property type="match status" value="1"/>
</dbReference>
<organism evidence="14 15">
    <name type="scientific">Candidatus Avoscillospira avistercoris</name>
    <dbReference type="NCBI Taxonomy" id="2840707"/>
    <lineage>
        <taxon>Bacteria</taxon>
        <taxon>Bacillati</taxon>
        <taxon>Bacillota</taxon>
        <taxon>Clostridia</taxon>
        <taxon>Eubacteriales</taxon>
        <taxon>Oscillospiraceae</taxon>
        <taxon>Oscillospiraceae incertae sedis</taxon>
        <taxon>Candidatus Avoscillospira</taxon>
    </lineage>
</organism>
<comment type="similarity">
    <text evidence="1">Belongs to the DnaX/STICHEL family.</text>
</comment>
<dbReference type="InterPro" id="IPR027417">
    <property type="entry name" value="P-loop_NTPase"/>
</dbReference>
<dbReference type="GO" id="GO:0003887">
    <property type="term" value="F:DNA-directed DNA polymerase activity"/>
    <property type="evidence" value="ECO:0007669"/>
    <property type="project" value="UniProtKB-KW"/>
</dbReference>
<dbReference type="FunFam" id="1.10.8.60:FF:000013">
    <property type="entry name" value="DNA polymerase III subunit gamma/tau"/>
    <property type="match status" value="1"/>
</dbReference>
<dbReference type="GO" id="GO:0006261">
    <property type="term" value="P:DNA-templated DNA replication"/>
    <property type="evidence" value="ECO:0007669"/>
    <property type="project" value="TreeGrafter"/>
</dbReference>
<dbReference type="Proteomes" id="UP000886741">
    <property type="component" value="Unassembled WGS sequence"/>
</dbReference>
<evidence type="ECO:0000313" key="15">
    <source>
        <dbReference type="Proteomes" id="UP000886741"/>
    </source>
</evidence>
<evidence type="ECO:0000256" key="9">
    <source>
        <dbReference type="ARBA" id="ARBA00022840"/>
    </source>
</evidence>
<dbReference type="InterPro" id="IPR012763">
    <property type="entry name" value="DNA_pol_III_sug/sutau_N"/>
</dbReference>
<proteinExistence type="inferred from homology"/>
<evidence type="ECO:0000256" key="4">
    <source>
        <dbReference type="ARBA" id="ARBA00022695"/>
    </source>
</evidence>
<evidence type="ECO:0000256" key="8">
    <source>
        <dbReference type="ARBA" id="ARBA00022833"/>
    </source>
</evidence>
<dbReference type="FunFam" id="3.40.50.300:FF:000014">
    <property type="entry name" value="DNA polymerase III subunit gamma/tau"/>
    <property type="match status" value="1"/>
</dbReference>
<dbReference type="InterPro" id="IPR008921">
    <property type="entry name" value="DNA_pol3_clamp-load_cplx_C"/>
</dbReference>
<protein>
    <recommendedName>
        <fullName evidence="2">DNA-directed DNA polymerase</fullName>
        <ecNumber evidence="2">2.7.7.7</ecNumber>
    </recommendedName>
</protein>
<dbReference type="CDD" id="cd00009">
    <property type="entry name" value="AAA"/>
    <property type="match status" value="1"/>
</dbReference>
<keyword evidence="8" id="KW-0862">Zinc</keyword>
<dbReference type="InterPro" id="IPR050238">
    <property type="entry name" value="DNA_Rep/Repair_Clamp_Loader"/>
</dbReference>
<reference evidence="14" key="1">
    <citation type="submission" date="2020-10" db="EMBL/GenBank/DDBJ databases">
        <authorList>
            <person name="Gilroy R."/>
        </authorList>
    </citation>
    <scope>NUCLEOTIDE SEQUENCE</scope>
    <source>
        <strain evidence="14">ChiBcec16-1751</strain>
    </source>
</reference>
<keyword evidence="7" id="KW-0547">Nucleotide-binding</keyword>
<dbReference type="InterPro" id="IPR045085">
    <property type="entry name" value="HLD_clamp_pol_III_gamma_tau"/>
</dbReference>
<dbReference type="InterPro" id="IPR001270">
    <property type="entry name" value="ClpA/B"/>
</dbReference>
<comment type="caution">
    <text evidence="14">The sequence shown here is derived from an EMBL/GenBank/DDBJ whole genome shotgun (WGS) entry which is preliminary data.</text>
</comment>
<evidence type="ECO:0000256" key="2">
    <source>
        <dbReference type="ARBA" id="ARBA00012417"/>
    </source>
</evidence>
<dbReference type="Pfam" id="PF12169">
    <property type="entry name" value="DNA_pol3_gamma3"/>
    <property type="match status" value="1"/>
</dbReference>
<name>A0A9D1FB36_9FIRM</name>
<dbReference type="NCBIfam" id="NF004046">
    <property type="entry name" value="PRK05563.1"/>
    <property type="match status" value="1"/>
</dbReference>
<dbReference type="SMART" id="SM00382">
    <property type="entry name" value="AAA"/>
    <property type="match status" value="1"/>
</dbReference>
<dbReference type="NCBIfam" id="TIGR02397">
    <property type="entry name" value="dnaX_nterm"/>
    <property type="match status" value="1"/>
</dbReference>
<dbReference type="PANTHER" id="PTHR11669:SF0">
    <property type="entry name" value="PROTEIN STICHEL-LIKE 2"/>
    <property type="match status" value="1"/>
</dbReference>
<evidence type="ECO:0000256" key="6">
    <source>
        <dbReference type="ARBA" id="ARBA00022723"/>
    </source>
</evidence>
<dbReference type="GO" id="GO:0003677">
    <property type="term" value="F:DNA binding"/>
    <property type="evidence" value="ECO:0007669"/>
    <property type="project" value="InterPro"/>
</dbReference>